<evidence type="ECO:0000313" key="9">
    <source>
        <dbReference type="Proteomes" id="UP001622594"/>
    </source>
</evidence>
<evidence type="ECO:0000256" key="2">
    <source>
        <dbReference type="ARBA" id="ARBA00023015"/>
    </source>
</evidence>
<evidence type="ECO:0000256" key="4">
    <source>
        <dbReference type="ARBA" id="ARBA00023125"/>
    </source>
</evidence>
<dbReference type="PROSITE" id="PS50943">
    <property type="entry name" value="HTH_CROC1"/>
    <property type="match status" value="1"/>
</dbReference>
<gene>
    <name evidence="8" type="ORF">OG814_15875</name>
</gene>
<dbReference type="SUPFAM" id="SSF88659">
    <property type="entry name" value="Sigma3 and sigma4 domains of RNA polymerase sigma factors"/>
    <property type="match status" value="1"/>
</dbReference>
<feature type="region of interest" description="Disordered" evidence="6">
    <location>
        <begin position="1"/>
        <end position="20"/>
    </location>
</feature>
<evidence type="ECO:0000256" key="6">
    <source>
        <dbReference type="SAM" id="MobiDB-lite"/>
    </source>
</evidence>
<dbReference type="EMBL" id="CP108188">
    <property type="protein sequence ID" value="WTR70649.1"/>
    <property type="molecule type" value="Genomic_DNA"/>
</dbReference>
<feature type="compositionally biased region" description="Basic and acidic residues" evidence="6">
    <location>
        <begin position="449"/>
        <end position="461"/>
    </location>
</feature>
<keyword evidence="5" id="KW-0804">Transcription</keyword>
<dbReference type="PANTHER" id="PTHR43133:SF8">
    <property type="entry name" value="RNA POLYMERASE SIGMA FACTOR HI_1459-RELATED"/>
    <property type="match status" value="1"/>
</dbReference>
<dbReference type="Pfam" id="PF01381">
    <property type="entry name" value="HTH_3"/>
    <property type="match status" value="1"/>
</dbReference>
<dbReference type="InterPro" id="IPR010982">
    <property type="entry name" value="Lambda_DNA-bd_dom_sf"/>
</dbReference>
<keyword evidence="4" id="KW-0238">DNA-binding</keyword>
<proteinExistence type="inferred from homology"/>
<accession>A0ABZ1L861</accession>
<keyword evidence="3" id="KW-0731">Sigma factor</keyword>
<dbReference type="SUPFAM" id="SSF47413">
    <property type="entry name" value="lambda repressor-like DNA-binding domains"/>
    <property type="match status" value="1"/>
</dbReference>
<feature type="compositionally biased region" description="Low complexity" evidence="6">
    <location>
        <begin position="181"/>
        <end position="191"/>
    </location>
</feature>
<reference evidence="8 9" key="1">
    <citation type="submission" date="2022-10" db="EMBL/GenBank/DDBJ databases">
        <title>The complete genomes of actinobacterial strains from the NBC collection.</title>
        <authorList>
            <person name="Joergensen T.S."/>
            <person name="Alvarez Arevalo M."/>
            <person name="Sterndorff E.B."/>
            <person name="Faurdal D."/>
            <person name="Vuksanovic O."/>
            <person name="Mourched A.-S."/>
            <person name="Charusanti P."/>
            <person name="Shaw S."/>
            <person name="Blin K."/>
            <person name="Weber T."/>
        </authorList>
    </citation>
    <scope>NUCLEOTIDE SEQUENCE [LARGE SCALE GENOMIC DNA]</scope>
    <source>
        <strain evidence="8 9">NBC_00123</strain>
    </source>
</reference>
<feature type="compositionally biased region" description="Low complexity" evidence="6">
    <location>
        <begin position="165"/>
        <end position="174"/>
    </location>
</feature>
<dbReference type="PANTHER" id="PTHR43133">
    <property type="entry name" value="RNA POLYMERASE ECF-TYPE SIGMA FACTO"/>
    <property type="match status" value="1"/>
</dbReference>
<dbReference type="SMART" id="SM00530">
    <property type="entry name" value="HTH_XRE"/>
    <property type="match status" value="1"/>
</dbReference>
<name>A0ABZ1L861_9ACTN</name>
<dbReference type="InterPro" id="IPR036388">
    <property type="entry name" value="WH-like_DNA-bd_sf"/>
</dbReference>
<dbReference type="Gene3D" id="1.10.10.10">
    <property type="entry name" value="Winged helix-like DNA-binding domain superfamily/Winged helix DNA-binding domain"/>
    <property type="match status" value="1"/>
</dbReference>
<protein>
    <submittedName>
        <fullName evidence="8">Helix-turn-helix domain-containing protein</fullName>
    </submittedName>
</protein>
<dbReference type="Proteomes" id="UP001622594">
    <property type="component" value="Chromosome"/>
</dbReference>
<feature type="compositionally biased region" description="Low complexity" evidence="6">
    <location>
        <begin position="86"/>
        <end position="144"/>
    </location>
</feature>
<dbReference type="CDD" id="cd00093">
    <property type="entry name" value="HTH_XRE"/>
    <property type="match status" value="1"/>
</dbReference>
<feature type="region of interest" description="Disordered" evidence="6">
    <location>
        <begin position="46"/>
        <end position="212"/>
    </location>
</feature>
<feature type="region of interest" description="Disordered" evidence="6">
    <location>
        <begin position="436"/>
        <end position="476"/>
    </location>
</feature>
<feature type="compositionally biased region" description="Basic and acidic residues" evidence="6">
    <location>
        <begin position="60"/>
        <end position="73"/>
    </location>
</feature>
<evidence type="ECO:0000256" key="5">
    <source>
        <dbReference type="ARBA" id="ARBA00023163"/>
    </source>
</evidence>
<evidence type="ECO:0000256" key="1">
    <source>
        <dbReference type="ARBA" id="ARBA00010641"/>
    </source>
</evidence>
<organism evidence="8 9">
    <name type="scientific">Streptomyces zaomyceticus</name>
    <dbReference type="NCBI Taxonomy" id="68286"/>
    <lineage>
        <taxon>Bacteria</taxon>
        <taxon>Bacillati</taxon>
        <taxon>Actinomycetota</taxon>
        <taxon>Actinomycetes</taxon>
        <taxon>Kitasatosporales</taxon>
        <taxon>Streptomycetaceae</taxon>
        <taxon>Streptomyces</taxon>
    </lineage>
</organism>
<comment type="similarity">
    <text evidence="1">Belongs to the sigma-70 factor family. ECF subfamily.</text>
</comment>
<feature type="compositionally biased region" description="Pro residues" evidence="6">
    <location>
        <begin position="154"/>
        <end position="164"/>
    </location>
</feature>
<evidence type="ECO:0000313" key="8">
    <source>
        <dbReference type="EMBL" id="WTR70649.1"/>
    </source>
</evidence>
<dbReference type="SUPFAM" id="SSF88946">
    <property type="entry name" value="Sigma2 domain of RNA polymerase sigma factors"/>
    <property type="match status" value="1"/>
</dbReference>
<dbReference type="InterPro" id="IPR013325">
    <property type="entry name" value="RNA_pol_sigma_r2"/>
</dbReference>
<dbReference type="Gene3D" id="1.10.260.40">
    <property type="entry name" value="lambda repressor-like DNA-binding domains"/>
    <property type="match status" value="1"/>
</dbReference>
<evidence type="ECO:0000256" key="3">
    <source>
        <dbReference type="ARBA" id="ARBA00023082"/>
    </source>
</evidence>
<sequence length="476" mass="51107">MSRSTADSAPSVTLPTPKERRRLREALALSEEQVAEAMGVTKATVKAWETGRSAPRGRKREAYAKLLGSHEPDDAPSPVRPHTQTQPQAAQAQPQAQVQAAPAQPQAQPQAAPWQPQAQAQPQAHAQPYAPAPAQAPAAGVRPKAAVKRAAKPPRAPSPSPAIAPGPARKGPAKPQERLKPAAAEARAPQPARAPRPAWTPGPAGPPAVPGLTPEEAFDALYAQAAPGLVHQTYLLTGRRRLSHESVEYAFHHAWEHWPEVAVDADPVGWVRATAYEYALSPWHRLRRAHKHPDAPPTEAHRRALLTALLELPPAYRRTVLLYDGLGLDLPETAAETEASTPAAANRLLHARTVIGRRIPELAKPEDLHRRLTTLVTEAPTTALPAARAVRTGSERRSRTWTRAVLGVTAVLIGVTGFTAATAPTRYIPVNAPGETVNGVPVRGGPQKLRTEDLELRDKLRSGPNPGPERLIPVVE</sequence>
<keyword evidence="2" id="KW-0805">Transcription regulation</keyword>
<keyword evidence="9" id="KW-1185">Reference proteome</keyword>
<dbReference type="InterPro" id="IPR001387">
    <property type="entry name" value="Cro/C1-type_HTH"/>
</dbReference>
<dbReference type="InterPro" id="IPR039425">
    <property type="entry name" value="RNA_pol_sigma-70-like"/>
</dbReference>
<feature type="domain" description="HTH cro/C1-type" evidence="7">
    <location>
        <begin position="21"/>
        <end position="75"/>
    </location>
</feature>
<dbReference type="RefSeq" id="WP_406334738.1">
    <property type="nucleotide sequence ID" value="NZ_CP108188.1"/>
</dbReference>
<dbReference type="InterPro" id="IPR013324">
    <property type="entry name" value="RNA_pol_sigma_r3/r4-like"/>
</dbReference>
<dbReference type="InterPro" id="IPR013249">
    <property type="entry name" value="RNA_pol_sigma70_r4_t2"/>
</dbReference>
<feature type="compositionally biased region" description="Polar residues" evidence="6">
    <location>
        <begin position="1"/>
        <end position="14"/>
    </location>
</feature>
<dbReference type="Pfam" id="PF08281">
    <property type="entry name" value="Sigma70_r4_2"/>
    <property type="match status" value="1"/>
</dbReference>
<feature type="compositionally biased region" description="Pro residues" evidence="6">
    <location>
        <begin position="192"/>
        <end position="209"/>
    </location>
</feature>
<evidence type="ECO:0000259" key="7">
    <source>
        <dbReference type="PROSITE" id="PS50943"/>
    </source>
</evidence>